<dbReference type="Proteomes" id="UP000784294">
    <property type="component" value="Unassembled WGS sequence"/>
</dbReference>
<reference evidence="2" key="1">
    <citation type="submission" date="2018-11" db="EMBL/GenBank/DDBJ databases">
        <authorList>
            <consortium name="Pathogen Informatics"/>
        </authorList>
    </citation>
    <scope>NUCLEOTIDE SEQUENCE</scope>
</reference>
<dbReference type="EMBL" id="CAAALY010006995">
    <property type="protein sequence ID" value="VEL09698.1"/>
    <property type="molecule type" value="Genomic_DNA"/>
</dbReference>
<accession>A0A3S4ZXQ0</accession>
<proteinExistence type="predicted"/>
<evidence type="ECO:0000313" key="3">
    <source>
        <dbReference type="Proteomes" id="UP000784294"/>
    </source>
</evidence>
<dbReference type="AlphaFoldDB" id="A0A3S4ZXQ0"/>
<feature type="region of interest" description="Disordered" evidence="1">
    <location>
        <begin position="61"/>
        <end position="81"/>
    </location>
</feature>
<protein>
    <submittedName>
        <fullName evidence="2">Uncharacterized protein</fullName>
    </submittedName>
</protein>
<name>A0A3S4ZXQ0_9PLAT</name>
<evidence type="ECO:0000313" key="2">
    <source>
        <dbReference type="EMBL" id="VEL09698.1"/>
    </source>
</evidence>
<sequence length="81" mass="9100">MYLVVKSVRDLVCDENKMIGDTGASSSYDYVEGFGAREVIGVYSGIYAALDRSIGLRQSLDQHEQEEDFDSTKQCKIWPSK</sequence>
<keyword evidence="3" id="KW-1185">Reference proteome</keyword>
<organism evidence="2 3">
    <name type="scientific">Protopolystoma xenopodis</name>
    <dbReference type="NCBI Taxonomy" id="117903"/>
    <lineage>
        <taxon>Eukaryota</taxon>
        <taxon>Metazoa</taxon>
        <taxon>Spiralia</taxon>
        <taxon>Lophotrochozoa</taxon>
        <taxon>Platyhelminthes</taxon>
        <taxon>Monogenea</taxon>
        <taxon>Polyopisthocotylea</taxon>
        <taxon>Polystomatidea</taxon>
        <taxon>Polystomatidae</taxon>
        <taxon>Protopolystoma</taxon>
    </lineage>
</organism>
<comment type="caution">
    <text evidence="2">The sequence shown here is derived from an EMBL/GenBank/DDBJ whole genome shotgun (WGS) entry which is preliminary data.</text>
</comment>
<evidence type="ECO:0000256" key="1">
    <source>
        <dbReference type="SAM" id="MobiDB-lite"/>
    </source>
</evidence>
<gene>
    <name evidence="2" type="ORF">PXEA_LOCUS3138</name>
</gene>